<evidence type="ECO:0000313" key="2">
    <source>
        <dbReference type="EMBL" id="TMQ71160.1"/>
    </source>
</evidence>
<dbReference type="EMBL" id="VBPB01000181">
    <property type="protein sequence ID" value="TMQ71160.1"/>
    <property type="molecule type" value="Genomic_DNA"/>
</dbReference>
<keyword evidence="1" id="KW-1133">Transmembrane helix</keyword>
<dbReference type="AlphaFoldDB" id="A0A538U5J9"/>
<accession>A0A538U5J9</accession>
<sequence length="119" mass="12527">MQQARHTHLRRAVVYTALAALLGVVAITLTQCTQVGDNLTGIGLISNKPVSCKKQCDKDYNLAKKQEDALHKANNQACGSDAACKSAEKARHDAAIAALQAQRDACKANCHKQGAGTAG</sequence>
<comment type="caution">
    <text evidence="2">The sequence shown here is derived from an EMBL/GenBank/DDBJ whole genome shotgun (WGS) entry which is preliminary data.</text>
</comment>
<protein>
    <submittedName>
        <fullName evidence="2">Uncharacterized protein</fullName>
    </submittedName>
</protein>
<keyword evidence="1" id="KW-0812">Transmembrane</keyword>
<dbReference type="Proteomes" id="UP000319771">
    <property type="component" value="Unassembled WGS sequence"/>
</dbReference>
<name>A0A538U5J9_UNCEI</name>
<evidence type="ECO:0000313" key="3">
    <source>
        <dbReference type="Proteomes" id="UP000319771"/>
    </source>
</evidence>
<gene>
    <name evidence="2" type="ORF">E6K81_10755</name>
</gene>
<evidence type="ECO:0000256" key="1">
    <source>
        <dbReference type="SAM" id="Phobius"/>
    </source>
</evidence>
<organism evidence="2 3">
    <name type="scientific">Eiseniibacteriota bacterium</name>
    <dbReference type="NCBI Taxonomy" id="2212470"/>
    <lineage>
        <taxon>Bacteria</taxon>
        <taxon>Candidatus Eiseniibacteriota</taxon>
    </lineage>
</organism>
<keyword evidence="1" id="KW-0472">Membrane</keyword>
<reference evidence="2 3" key="1">
    <citation type="journal article" date="2019" name="Nat. Microbiol.">
        <title>Mediterranean grassland soil C-N compound turnover is dependent on rainfall and depth, and is mediated by genomically divergent microorganisms.</title>
        <authorList>
            <person name="Diamond S."/>
            <person name="Andeer P.F."/>
            <person name="Li Z."/>
            <person name="Crits-Christoph A."/>
            <person name="Burstein D."/>
            <person name="Anantharaman K."/>
            <person name="Lane K.R."/>
            <person name="Thomas B.C."/>
            <person name="Pan C."/>
            <person name="Northen T.R."/>
            <person name="Banfield J.F."/>
        </authorList>
    </citation>
    <scope>NUCLEOTIDE SEQUENCE [LARGE SCALE GENOMIC DNA]</scope>
    <source>
        <strain evidence="2">WS_11</strain>
    </source>
</reference>
<proteinExistence type="predicted"/>
<feature type="transmembrane region" description="Helical" evidence="1">
    <location>
        <begin position="12"/>
        <end position="30"/>
    </location>
</feature>